<dbReference type="EMBL" id="ML976161">
    <property type="protein sequence ID" value="KAF1936925.1"/>
    <property type="molecule type" value="Genomic_DNA"/>
</dbReference>
<dbReference type="OrthoDB" id="3942694at2759"/>
<reference evidence="1" key="1">
    <citation type="journal article" date="2020" name="Stud. Mycol.">
        <title>101 Dothideomycetes genomes: a test case for predicting lifestyles and emergence of pathogens.</title>
        <authorList>
            <person name="Haridas S."/>
            <person name="Albert R."/>
            <person name="Binder M."/>
            <person name="Bloem J."/>
            <person name="Labutti K."/>
            <person name="Salamov A."/>
            <person name="Andreopoulos B."/>
            <person name="Baker S."/>
            <person name="Barry K."/>
            <person name="Bills G."/>
            <person name="Bluhm B."/>
            <person name="Cannon C."/>
            <person name="Castanera R."/>
            <person name="Culley D."/>
            <person name="Daum C."/>
            <person name="Ezra D."/>
            <person name="Gonzalez J."/>
            <person name="Henrissat B."/>
            <person name="Kuo A."/>
            <person name="Liang C."/>
            <person name="Lipzen A."/>
            <person name="Lutzoni F."/>
            <person name="Magnuson J."/>
            <person name="Mondo S."/>
            <person name="Nolan M."/>
            <person name="Ohm R."/>
            <person name="Pangilinan J."/>
            <person name="Park H.-J."/>
            <person name="Ramirez L."/>
            <person name="Alfaro M."/>
            <person name="Sun H."/>
            <person name="Tritt A."/>
            <person name="Yoshinaga Y."/>
            <person name="Zwiers L.-H."/>
            <person name="Turgeon B."/>
            <person name="Goodwin S."/>
            <person name="Spatafora J."/>
            <person name="Crous P."/>
            <person name="Grigoriev I."/>
        </authorList>
    </citation>
    <scope>NUCLEOTIDE SEQUENCE</scope>
    <source>
        <strain evidence="1">CBS 161.51</strain>
    </source>
</reference>
<dbReference type="AlphaFoldDB" id="A0A6A5S8I6"/>
<feature type="non-terminal residue" evidence="1">
    <location>
        <position position="1"/>
    </location>
</feature>
<organism evidence="1 2">
    <name type="scientific">Clathrospora elynae</name>
    <dbReference type="NCBI Taxonomy" id="706981"/>
    <lineage>
        <taxon>Eukaryota</taxon>
        <taxon>Fungi</taxon>
        <taxon>Dikarya</taxon>
        <taxon>Ascomycota</taxon>
        <taxon>Pezizomycotina</taxon>
        <taxon>Dothideomycetes</taxon>
        <taxon>Pleosporomycetidae</taxon>
        <taxon>Pleosporales</taxon>
        <taxon>Diademaceae</taxon>
        <taxon>Clathrospora</taxon>
    </lineage>
</organism>
<sequence>YLETQAFNACESYCKKHHIPQVYAQTSVGSRARFFLYQPGSWSPIDKQPLGHFPAYQEFGDSTGENYILSWLNHIKSQGPSLPKLDWKWDAVRQQYYYVTPVYYIFADGLKVKVKN</sequence>
<proteinExistence type="predicted"/>
<protein>
    <submittedName>
        <fullName evidence="1">Uncharacterized protein</fullName>
    </submittedName>
</protein>
<accession>A0A6A5S8I6</accession>
<keyword evidence="2" id="KW-1185">Reference proteome</keyword>
<gene>
    <name evidence="1" type="ORF">EJ02DRAFT_357951</name>
</gene>
<evidence type="ECO:0000313" key="1">
    <source>
        <dbReference type="EMBL" id="KAF1936925.1"/>
    </source>
</evidence>
<evidence type="ECO:0000313" key="2">
    <source>
        <dbReference type="Proteomes" id="UP000800038"/>
    </source>
</evidence>
<name>A0A6A5S8I6_9PLEO</name>
<dbReference type="Proteomes" id="UP000800038">
    <property type="component" value="Unassembled WGS sequence"/>
</dbReference>